<reference evidence="1 2" key="1">
    <citation type="submission" date="2020-12" db="EMBL/GenBank/DDBJ databases">
        <title>Geomonas sp. Red259, isolated from paddy soil.</title>
        <authorList>
            <person name="Xu Z."/>
            <person name="Zhang Z."/>
            <person name="Masuda Y."/>
            <person name="Itoh H."/>
            <person name="Senoo K."/>
        </authorList>
    </citation>
    <scope>NUCLEOTIDE SEQUENCE [LARGE SCALE GENOMIC DNA]</scope>
    <source>
        <strain evidence="1 2">Red259</strain>
    </source>
</reference>
<proteinExistence type="predicted"/>
<dbReference type="Proteomes" id="UP000641025">
    <property type="component" value="Unassembled WGS sequence"/>
</dbReference>
<sequence length="160" mass="18465">MNEHEELKKLSLEVAQLQESLIELGDAVQEETCSFSSWLKSTFLFVNLPFDVMAKRAERLVAEFVVVNQHFLAFETNFLKHLPQARQDVYVLLKQYHQQLFKAASILLRNQRGCLEASRGKSKISFDEGRRNSNEYNEATLEYAATGARLQPYIEDLFST</sequence>
<evidence type="ECO:0000313" key="1">
    <source>
        <dbReference type="EMBL" id="MBJ6802805.1"/>
    </source>
</evidence>
<dbReference type="RefSeq" id="WP_199397275.1">
    <property type="nucleotide sequence ID" value="NZ_JAEMHK010000029.1"/>
</dbReference>
<protein>
    <submittedName>
        <fullName evidence="1">Uncharacterized protein</fullName>
    </submittedName>
</protein>
<name>A0ABS0YZ66_9BACT</name>
<comment type="caution">
    <text evidence="1">The sequence shown here is derived from an EMBL/GenBank/DDBJ whole genome shotgun (WGS) entry which is preliminary data.</text>
</comment>
<organism evidence="1 2">
    <name type="scientific">Geomonas propionica</name>
    <dbReference type="NCBI Taxonomy" id="2798582"/>
    <lineage>
        <taxon>Bacteria</taxon>
        <taxon>Pseudomonadati</taxon>
        <taxon>Thermodesulfobacteriota</taxon>
        <taxon>Desulfuromonadia</taxon>
        <taxon>Geobacterales</taxon>
        <taxon>Geobacteraceae</taxon>
        <taxon>Geomonas</taxon>
    </lineage>
</organism>
<accession>A0ABS0YZ66</accession>
<evidence type="ECO:0000313" key="2">
    <source>
        <dbReference type="Proteomes" id="UP000641025"/>
    </source>
</evidence>
<dbReference type="EMBL" id="JAEMHK010000029">
    <property type="protein sequence ID" value="MBJ6802805.1"/>
    <property type="molecule type" value="Genomic_DNA"/>
</dbReference>
<keyword evidence="2" id="KW-1185">Reference proteome</keyword>
<gene>
    <name evidence="1" type="ORF">JFN90_21960</name>
</gene>